<dbReference type="InterPro" id="IPR005845">
    <property type="entry name" value="A-D-PHexomutase_a/b/a-II"/>
</dbReference>
<dbReference type="SUPFAM" id="SSF53738">
    <property type="entry name" value="Phosphoglucomutase, first 3 domains"/>
    <property type="match status" value="3"/>
</dbReference>
<comment type="similarity">
    <text evidence="2">Belongs to the phosphohexose mutase family.</text>
</comment>
<feature type="domain" description="Alpha-D-phosphohexomutase alpha/beta/alpha" evidence="10">
    <location>
        <begin position="228"/>
        <end position="326"/>
    </location>
</feature>
<dbReference type="Pfam" id="PF02879">
    <property type="entry name" value="PGM_PMM_II"/>
    <property type="match status" value="1"/>
</dbReference>
<keyword evidence="3" id="KW-0597">Phosphoprotein</keyword>
<feature type="domain" description="Alpha-D-phosphohexomutase alpha/beta/alpha" evidence="8">
    <location>
        <begin position="17"/>
        <end position="105"/>
    </location>
</feature>
<dbReference type="EMBL" id="UINC01017753">
    <property type="protein sequence ID" value="SVA73965.1"/>
    <property type="molecule type" value="Genomic_DNA"/>
</dbReference>
<comment type="cofactor">
    <cofactor evidence="1">
        <name>Mg(2+)</name>
        <dbReference type="ChEBI" id="CHEBI:18420"/>
    </cofactor>
</comment>
<evidence type="ECO:0000256" key="3">
    <source>
        <dbReference type="ARBA" id="ARBA00022553"/>
    </source>
</evidence>
<organism evidence="11">
    <name type="scientific">marine metagenome</name>
    <dbReference type="NCBI Taxonomy" id="408172"/>
    <lineage>
        <taxon>unclassified sequences</taxon>
        <taxon>metagenomes</taxon>
        <taxon>ecological metagenomes</taxon>
    </lineage>
</organism>
<dbReference type="InterPro" id="IPR016066">
    <property type="entry name" value="A-D-PHexomutase_CS"/>
</dbReference>
<dbReference type="InterPro" id="IPR036900">
    <property type="entry name" value="A-D-PHexomutase_C_sf"/>
</dbReference>
<dbReference type="SUPFAM" id="SSF55957">
    <property type="entry name" value="Phosphoglucomutase, C-terminal domain"/>
    <property type="match status" value="1"/>
</dbReference>
<evidence type="ECO:0008006" key="12">
    <source>
        <dbReference type="Google" id="ProtNLM"/>
    </source>
</evidence>
<evidence type="ECO:0000313" key="11">
    <source>
        <dbReference type="EMBL" id="SVA73965.1"/>
    </source>
</evidence>
<feature type="domain" description="Alpha-D-phosphohexomutase C-terminal" evidence="7">
    <location>
        <begin position="361"/>
        <end position="400"/>
    </location>
</feature>
<dbReference type="GO" id="GO:0005975">
    <property type="term" value="P:carbohydrate metabolic process"/>
    <property type="evidence" value="ECO:0007669"/>
    <property type="project" value="InterPro"/>
</dbReference>
<evidence type="ECO:0000256" key="2">
    <source>
        <dbReference type="ARBA" id="ARBA00010231"/>
    </source>
</evidence>
<dbReference type="InterPro" id="IPR005841">
    <property type="entry name" value="Alpha-D-phosphohexomutase_SF"/>
</dbReference>
<dbReference type="Pfam" id="PF02878">
    <property type="entry name" value="PGM_PMM_I"/>
    <property type="match status" value="1"/>
</dbReference>
<dbReference type="Pfam" id="PF00408">
    <property type="entry name" value="PGM_PMM_IV"/>
    <property type="match status" value="1"/>
</dbReference>
<keyword evidence="5" id="KW-0460">Magnesium</keyword>
<dbReference type="Pfam" id="PF02880">
    <property type="entry name" value="PGM_PMM_III"/>
    <property type="match status" value="1"/>
</dbReference>
<evidence type="ECO:0000256" key="1">
    <source>
        <dbReference type="ARBA" id="ARBA00001946"/>
    </source>
</evidence>
<name>A0A381YAD8_9ZZZZ</name>
<evidence type="ECO:0000256" key="6">
    <source>
        <dbReference type="ARBA" id="ARBA00023235"/>
    </source>
</evidence>
<accession>A0A381YAD8</accession>
<dbReference type="PANTHER" id="PTHR43771">
    <property type="entry name" value="PHOSPHOMANNOMUTASE"/>
    <property type="match status" value="1"/>
</dbReference>
<dbReference type="PANTHER" id="PTHR43771:SF1">
    <property type="entry name" value="PHOSPHOMANNOMUTASE"/>
    <property type="match status" value="1"/>
</dbReference>
<gene>
    <name evidence="11" type="ORF">METZ01_LOCUS126819</name>
</gene>
<evidence type="ECO:0000259" key="9">
    <source>
        <dbReference type="Pfam" id="PF02879"/>
    </source>
</evidence>
<dbReference type="GO" id="GO:0016868">
    <property type="term" value="F:intramolecular phosphotransferase activity"/>
    <property type="evidence" value="ECO:0007669"/>
    <property type="project" value="InterPro"/>
</dbReference>
<dbReference type="PRINTS" id="PR00509">
    <property type="entry name" value="PGMPMM"/>
</dbReference>
<dbReference type="GO" id="GO:0000287">
    <property type="term" value="F:magnesium ion binding"/>
    <property type="evidence" value="ECO:0007669"/>
    <property type="project" value="InterPro"/>
</dbReference>
<evidence type="ECO:0000259" key="8">
    <source>
        <dbReference type="Pfam" id="PF02878"/>
    </source>
</evidence>
<dbReference type="InterPro" id="IPR016055">
    <property type="entry name" value="A-D-PHexomutase_a/b/a-I/II/III"/>
</dbReference>
<sequence>MLNDVLKFSNNFSVLIKSKKCVVGTDTRLSRNIIAETVKAGLMQCGVDIYNLGVVPTPVVFRESRKYGAGIVVTASHNPTEWNGLKMLIDGKGINQEQLDLITNEQVTNKSKIGLENNINSAYVDEAAQIIGKVSDNPKVIVDVGGGSAKNIASSLLQKIGCDVITINNDLEKSSRGPDPTSDPLDELVSKSKDVDIGFAFDLDADRLVVVKNGKKLSSDSTLGLGVAKALELGCKNFVLSLDTSISIEKYIKKKGGTVFRSKVGEVNVIEKIVETQSCAGGEGSSGGFIFPDFNFCRDGILTSGLIVSLMRKDEFSDVLNLMEKYHQIREKIEVGLEYQEKVLKNLFDVLKEKYRNLQTLDGIKVIVDEDSWFLIRKSNTENIIRISTESNSLEDARNIHLQTKELVKQSYEQIK</sequence>
<evidence type="ECO:0000256" key="5">
    <source>
        <dbReference type="ARBA" id="ARBA00022842"/>
    </source>
</evidence>
<keyword evidence="4" id="KW-0479">Metal-binding</keyword>
<evidence type="ECO:0000259" key="7">
    <source>
        <dbReference type="Pfam" id="PF00408"/>
    </source>
</evidence>
<evidence type="ECO:0000256" key="4">
    <source>
        <dbReference type="ARBA" id="ARBA00022723"/>
    </source>
</evidence>
<keyword evidence="6" id="KW-0413">Isomerase</keyword>
<proteinExistence type="inferred from homology"/>
<feature type="domain" description="Alpha-D-phosphohexomutase alpha/beta/alpha" evidence="9">
    <location>
        <begin position="122"/>
        <end position="213"/>
    </location>
</feature>
<dbReference type="Gene3D" id="3.40.120.10">
    <property type="entry name" value="Alpha-D-Glucose-1,6-Bisphosphate, subunit A, domain 3"/>
    <property type="match status" value="3"/>
</dbReference>
<dbReference type="InterPro" id="IPR005843">
    <property type="entry name" value="A-D-PHexomutase_C"/>
</dbReference>
<dbReference type="PROSITE" id="PS00710">
    <property type="entry name" value="PGM_PMM"/>
    <property type="match status" value="1"/>
</dbReference>
<evidence type="ECO:0000259" key="10">
    <source>
        <dbReference type="Pfam" id="PF02880"/>
    </source>
</evidence>
<protein>
    <recommendedName>
        <fullName evidence="12">Phosphomannomutase</fullName>
    </recommendedName>
</protein>
<dbReference type="AlphaFoldDB" id="A0A381YAD8"/>
<dbReference type="InterPro" id="IPR005844">
    <property type="entry name" value="A-D-PHexomutase_a/b/a-I"/>
</dbReference>
<reference evidence="11" key="1">
    <citation type="submission" date="2018-05" db="EMBL/GenBank/DDBJ databases">
        <authorList>
            <person name="Lanie J.A."/>
            <person name="Ng W.-L."/>
            <person name="Kazmierczak K.M."/>
            <person name="Andrzejewski T.M."/>
            <person name="Davidsen T.M."/>
            <person name="Wayne K.J."/>
            <person name="Tettelin H."/>
            <person name="Glass J.I."/>
            <person name="Rusch D."/>
            <person name="Podicherti R."/>
            <person name="Tsui H.-C.T."/>
            <person name="Winkler M.E."/>
        </authorList>
    </citation>
    <scope>NUCLEOTIDE SEQUENCE</scope>
</reference>
<dbReference type="InterPro" id="IPR005846">
    <property type="entry name" value="A-D-PHexomutase_a/b/a-III"/>
</dbReference>
<dbReference type="Gene3D" id="3.30.310.50">
    <property type="entry name" value="Alpha-D-phosphohexomutase, C-terminal domain"/>
    <property type="match status" value="1"/>
</dbReference>